<dbReference type="PANTHER" id="PTHR33116:SF67">
    <property type="entry name" value="REVERSE TRANSCRIPTASE"/>
    <property type="match status" value="1"/>
</dbReference>
<dbReference type="OrthoDB" id="1750433at2759"/>
<evidence type="ECO:0000313" key="2">
    <source>
        <dbReference type="Proteomes" id="UP000824120"/>
    </source>
</evidence>
<reference evidence="1 2" key="1">
    <citation type="submission" date="2020-09" db="EMBL/GenBank/DDBJ databases">
        <title>De no assembly of potato wild relative species, Solanum commersonii.</title>
        <authorList>
            <person name="Cho K."/>
        </authorList>
    </citation>
    <scope>NUCLEOTIDE SEQUENCE [LARGE SCALE GENOMIC DNA]</scope>
    <source>
        <strain evidence="1">LZ3.2</strain>
        <tissue evidence="1">Leaf</tissue>
    </source>
</reference>
<dbReference type="Proteomes" id="UP000824120">
    <property type="component" value="Chromosome 3"/>
</dbReference>
<dbReference type="PANTHER" id="PTHR33116">
    <property type="entry name" value="REVERSE TRANSCRIPTASE ZINC-BINDING DOMAIN-CONTAINING PROTEIN-RELATED-RELATED"/>
    <property type="match status" value="1"/>
</dbReference>
<sequence>MPKWSSPLNHLAYANDNIIFSSDKKLSLHMLMNMLVEYEKQSSQKINKAKSFFYVSHKIDDTISQQIKVITSFNKGRFSFTYLGCPIGHARKRKSHFSYLISKIKTISPPKCIIHDLDKLFARYFWGDNEGCRHKHWISWTKMSFPKEEGSLGFRSLLDVSKALFAML</sequence>
<proteinExistence type="predicted"/>
<protein>
    <recommendedName>
        <fullName evidence="3">Reverse transcriptase domain-containing protein</fullName>
    </recommendedName>
</protein>
<keyword evidence="2" id="KW-1185">Reference proteome</keyword>
<accession>A0A9J5ZRD4</accession>
<dbReference type="AlphaFoldDB" id="A0A9J5ZRD4"/>
<comment type="caution">
    <text evidence="1">The sequence shown here is derived from an EMBL/GenBank/DDBJ whole genome shotgun (WGS) entry which is preliminary data.</text>
</comment>
<evidence type="ECO:0000313" key="1">
    <source>
        <dbReference type="EMBL" id="KAG5614604.1"/>
    </source>
</evidence>
<name>A0A9J5ZRD4_SOLCO</name>
<evidence type="ECO:0008006" key="3">
    <source>
        <dbReference type="Google" id="ProtNLM"/>
    </source>
</evidence>
<dbReference type="EMBL" id="JACXVP010000003">
    <property type="protein sequence ID" value="KAG5614604.1"/>
    <property type="molecule type" value="Genomic_DNA"/>
</dbReference>
<gene>
    <name evidence="1" type="ORF">H5410_014428</name>
</gene>
<organism evidence="1 2">
    <name type="scientific">Solanum commersonii</name>
    <name type="common">Commerson's wild potato</name>
    <name type="synonym">Commerson's nightshade</name>
    <dbReference type="NCBI Taxonomy" id="4109"/>
    <lineage>
        <taxon>Eukaryota</taxon>
        <taxon>Viridiplantae</taxon>
        <taxon>Streptophyta</taxon>
        <taxon>Embryophyta</taxon>
        <taxon>Tracheophyta</taxon>
        <taxon>Spermatophyta</taxon>
        <taxon>Magnoliopsida</taxon>
        <taxon>eudicotyledons</taxon>
        <taxon>Gunneridae</taxon>
        <taxon>Pentapetalae</taxon>
        <taxon>asterids</taxon>
        <taxon>lamiids</taxon>
        <taxon>Solanales</taxon>
        <taxon>Solanaceae</taxon>
        <taxon>Solanoideae</taxon>
        <taxon>Solaneae</taxon>
        <taxon>Solanum</taxon>
    </lineage>
</organism>